<reference evidence="1 2" key="1">
    <citation type="journal article" date="2019" name="Sci. Rep.">
        <title>Orb-weaving spider Araneus ventricosus genome elucidates the spidroin gene catalogue.</title>
        <authorList>
            <person name="Kono N."/>
            <person name="Nakamura H."/>
            <person name="Ohtoshi R."/>
            <person name="Moran D.A.P."/>
            <person name="Shinohara A."/>
            <person name="Yoshida Y."/>
            <person name="Fujiwara M."/>
            <person name="Mori M."/>
            <person name="Tomita M."/>
            <person name="Arakawa K."/>
        </authorList>
    </citation>
    <scope>NUCLEOTIDE SEQUENCE [LARGE SCALE GENOMIC DNA]</scope>
</reference>
<accession>A0A4Y2JPW7</accession>
<dbReference type="AlphaFoldDB" id="A0A4Y2JPW7"/>
<organism evidence="1 2">
    <name type="scientific">Araneus ventricosus</name>
    <name type="common">Orbweaver spider</name>
    <name type="synonym">Epeira ventricosa</name>
    <dbReference type="NCBI Taxonomy" id="182803"/>
    <lineage>
        <taxon>Eukaryota</taxon>
        <taxon>Metazoa</taxon>
        <taxon>Ecdysozoa</taxon>
        <taxon>Arthropoda</taxon>
        <taxon>Chelicerata</taxon>
        <taxon>Arachnida</taxon>
        <taxon>Araneae</taxon>
        <taxon>Araneomorphae</taxon>
        <taxon>Entelegynae</taxon>
        <taxon>Araneoidea</taxon>
        <taxon>Araneidae</taxon>
        <taxon>Araneus</taxon>
    </lineage>
</organism>
<evidence type="ECO:0000313" key="1">
    <source>
        <dbReference type="EMBL" id="GBM91469.1"/>
    </source>
</evidence>
<evidence type="ECO:0000313" key="2">
    <source>
        <dbReference type="Proteomes" id="UP000499080"/>
    </source>
</evidence>
<keyword evidence="2" id="KW-1185">Reference proteome</keyword>
<dbReference type="Gene3D" id="1.25.40.180">
    <property type="match status" value="1"/>
</dbReference>
<sequence>MFCLITLVSKVLHTHLKAHDPSGIDTLIGKMRKQIVSQSTPISARAMLLEIYELVLTDWKSVNETAKHFYESLSKPIMKPHVFLWTMPTNNYKRLQKEFSTIQS</sequence>
<dbReference type="EMBL" id="BGPR01003707">
    <property type="protein sequence ID" value="GBM91469.1"/>
    <property type="molecule type" value="Genomic_DNA"/>
</dbReference>
<gene>
    <name evidence="1" type="ORF">AVEN_52169_1</name>
</gene>
<dbReference type="Proteomes" id="UP000499080">
    <property type="component" value="Unassembled WGS sequence"/>
</dbReference>
<name>A0A4Y2JPW7_ARAVE</name>
<comment type="caution">
    <text evidence="1">The sequence shown here is derived from an EMBL/GenBank/DDBJ whole genome shotgun (WGS) entry which is preliminary data.</text>
</comment>
<proteinExistence type="predicted"/>
<dbReference type="OrthoDB" id="6484979at2759"/>
<protein>
    <submittedName>
        <fullName evidence="1">Uncharacterized protein</fullName>
    </submittedName>
</protein>